<keyword evidence="6" id="KW-1185">Reference proteome</keyword>
<keyword evidence="1" id="KW-0805">Transcription regulation</keyword>
<accession>A0ABV5VRS6</accession>
<dbReference type="Pfam" id="PF02311">
    <property type="entry name" value="AraC_binding"/>
    <property type="match status" value="1"/>
</dbReference>
<dbReference type="SMART" id="SM00342">
    <property type="entry name" value="HTH_ARAC"/>
    <property type="match status" value="1"/>
</dbReference>
<dbReference type="Pfam" id="PF12833">
    <property type="entry name" value="HTH_18"/>
    <property type="match status" value="1"/>
</dbReference>
<evidence type="ECO:0000256" key="1">
    <source>
        <dbReference type="ARBA" id="ARBA00023015"/>
    </source>
</evidence>
<dbReference type="InterPro" id="IPR009057">
    <property type="entry name" value="Homeodomain-like_sf"/>
</dbReference>
<dbReference type="PROSITE" id="PS01124">
    <property type="entry name" value="HTH_ARAC_FAMILY_2"/>
    <property type="match status" value="1"/>
</dbReference>
<comment type="caution">
    <text evidence="5">The sequence shown here is derived from an EMBL/GenBank/DDBJ whole genome shotgun (WGS) entry which is preliminary data.</text>
</comment>
<dbReference type="Gene3D" id="1.10.10.60">
    <property type="entry name" value="Homeodomain-like"/>
    <property type="match status" value="2"/>
</dbReference>
<dbReference type="RefSeq" id="WP_344905528.1">
    <property type="nucleotide sequence ID" value="NZ_BAAAYO010000002.1"/>
</dbReference>
<evidence type="ECO:0000259" key="4">
    <source>
        <dbReference type="PROSITE" id="PS01124"/>
    </source>
</evidence>
<organism evidence="5 6">
    <name type="scientific">Paenibacillus hodogayensis</name>
    <dbReference type="NCBI Taxonomy" id="279208"/>
    <lineage>
        <taxon>Bacteria</taxon>
        <taxon>Bacillati</taxon>
        <taxon>Bacillota</taxon>
        <taxon>Bacilli</taxon>
        <taxon>Bacillales</taxon>
        <taxon>Paenibacillaceae</taxon>
        <taxon>Paenibacillus</taxon>
    </lineage>
</organism>
<dbReference type="PANTHER" id="PTHR43280">
    <property type="entry name" value="ARAC-FAMILY TRANSCRIPTIONAL REGULATOR"/>
    <property type="match status" value="1"/>
</dbReference>
<name>A0ABV5VRS6_9BACL</name>
<dbReference type="PRINTS" id="PR00032">
    <property type="entry name" value="HTHARAC"/>
</dbReference>
<gene>
    <name evidence="5" type="ORF">ACFFNY_05215</name>
</gene>
<feature type="domain" description="HTH araC/xylS-type" evidence="4">
    <location>
        <begin position="179"/>
        <end position="277"/>
    </location>
</feature>
<keyword evidence="3" id="KW-0804">Transcription</keyword>
<dbReference type="PROSITE" id="PS00041">
    <property type="entry name" value="HTH_ARAC_FAMILY_1"/>
    <property type="match status" value="1"/>
</dbReference>
<sequence>MHTSYGFQRGEHVSERLYAIESIGCGVALDGSYGQDGMRRPGGGHLFQYTLSGEGAIAIGGETYTLPKHHGFFVTIPSEHRYFYPPNGQKPWEFIWIRSTGGETASYWQHFIRSFGAVASFREDSEPIRLMWSMYRDAAEQEFRDKYRMSLRLFEWIMALERLAEGRDRIAEPMPESLQTAKRYMERHLGVPVSLDDIAASAGLSKHHFCKVFKMYTGISPVHYLRKIRVEEAARLLRNTALPVEDISRRLAFDNVSYFGKVFRQYAGASPTDYRKGLNDLHDHRHLQIID</sequence>
<evidence type="ECO:0000256" key="3">
    <source>
        <dbReference type="ARBA" id="ARBA00023163"/>
    </source>
</evidence>
<protein>
    <submittedName>
        <fullName evidence="5">AraC family transcriptional regulator</fullName>
    </submittedName>
</protein>
<dbReference type="InterPro" id="IPR018062">
    <property type="entry name" value="HTH_AraC-typ_CS"/>
</dbReference>
<dbReference type="EMBL" id="JBHMAG010000004">
    <property type="protein sequence ID" value="MFB9750970.1"/>
    <property type="molecule type" value="Genomic_DNA"/>
</dbReference>
<evidence type="ECO:0000313" key="5">
    <source>
        <dbReference type="EMBL" id="MFB9750970.1"/>
    </source>
</evidence>
<dbReference type="InterPro" id="IPR003313">
    <property type="entry name" value="AraC-bd"/>
</dbReference>
<evidence type="ECO:0000256" key="2">
    <source>
        <dbReference type="ARBA" id="ARBA00023125"/>
    </source>
</evidence>
<dbReference type="SUPFAM" id="SSF46689">
    <property type="entry name" value="Homeodomain-like"/>
    <property type="match status" value="2"/>
</dbReference>
<keyword evidence="2" id="KW-0238">DNA-binding</keyword>
<dbReference type="InterPro" id="IPR018060">
    <property type="entry name" value="HTH_AraC"/>
</dbReference>
<dbReference type="InterPro" id="IPR037923">
    <property type="entry name" value="HTH-like"/>
</dbReference>
<dbReference type="Proteomes" id="UP001589619">
    <property type="component" value="Unassembled WGS sequence"/>
</dbReference>
<reference evidence="5 6" key="1">
    <citation type="submission" date="2024-09" db="EMBL/GenBank/DDBJ databases">
        <authorList>
            <person name="Sun Q."/>
            <person name="Mori K."/>
        </authorList>
    </citation>
    <scope>NUCLEOTIDE SEQUENCE [LARGE SCALE GENOMIC DNA]</scope>
    <source>
        <strain evidence="5 6">JCM 12520</strain>
    </source>
</reference>
<dbReference type="SUPFAM" id="SSF51215">
    <property type="entry name" value="Regulatory protein AraC"/>
    <property type="match status" value="1"/>
</dbReference>
<dbReference type="InterPro" id="IPR020449">
    <property type="entry name" value="Tscrpt_reg_AraC-type_HTH"/>
</dbReference>
<dbReference type="PANTHER" id="PTHR43280:SF2">
    <property type="entry name" value="HTH-TYPE TRANSCRIPTIONAL REGULATOR EXSA"/>
    <property type="match status" value="1"/>
</dbReference>
<evidence type="ECO:0000313" key="6">
    <source>
        <dbReference type="Proteomes" id="UP001589619"/>
    </source>
</evidence>
<proteinExistence type="predicted"/>